<reference evidence="1 2" key="1">
    <citation type="journal article" date="2023" name="Commun. Biol.">
        <title>Genome analysis of Parmales, the sister group of diatoms, reveals the evolutionary specialization of diatoms from phago-mixotrophs to photoautotrophs.</title>
        <authorList>
            <person name="Ban H."/>
            <person name="Sato S."/>
            <person name="Yoshikawa S."/>
            <person name="Yamada K."/>
            <person name="Nakamura Y."/>
            <person name="Ichinomiya M."/>
            <person name="Sato N."/>
            <person name="Blanc-Mathieu R."/>
            <person name="Endo H."/>
            <person name="Kuwata A."/>
            <person name="Ogata H."/>
        </authorList>
    </citation>
    <scope>NUCLEOTIDE SEQUENCE [LARGE SCALE GENOMIC DNA]</scope>
</reference>
<sequence>YPQSVFLLLERVVGSVPLEEAVDLVKERDNSKDGAREELQERVRGNAGGIRDLIEERNWCDRQLYEMARAKLCALIGGVSSDDPTRVRLMDGGYWDESKLNAICK</sequence>
<protein>
    <submittedName>
        <fullName evidence="1">Uncharacterized protein</fullName>
    </submittedName>
</protein>
<dbReference type="EMBL" id="BRYB01000685">
    <property type="protein sequence ID" value="GMI35349.1"/>
    <property type="molecule type" value="Genomic_DNA"/>
</dbReference>
<evidence type="ECO:0000313" key="2">
    <source>
        <dbReference type="Proteomes" id="UP001165060"/>
    </source>
</evidence>
<accession>A0ABQ6MYG9</accession>
<name>A0ABQ6MYG9_9STRA</name>
<gene>
    <name evidence="1" type="ORF">TeGR_g11677</name>
</gene>
<dbReference type="Proteomes" id="UP001165060">
    <property type="component" value="Unassembled WGS sequence"/>
</dbReference>
<organism evidence="1 2">
    <name type="scientific">Tetraparma gracilis</name>
    <dbReference type="NCBI Taxonomy" id="2962635"/>
    <lineage>
        <taxon>Eukaryota</taxon>
        <taxon>Sar</taxon>
        <taxon>Stramenopiles</taxon>
        <taxon>Ochrophyta</taxon>
        <taxon>Bolidophyceae</taxon>
        <taxon>Parmales</taxon>
        <taxon>Triparmaceae</taxon>
        <taxon>Tetraparma</taxon>
    </lineage>
</organism>
<comment type="caution">
    <text evidence="1">The sequence shown here is derived from an EMBL/GenBank/DDBJ whole genome shotgun (WGS) entry which is preliminary data.</text>
</comment>
<feature type="non-terminal residue" evidence="1">
    <location>
        <position position="1"/>
    </location>
</feature>
<evidence type="ECO:0000313" key="1">
    <source>
        <dbReference type="EMBL" id="GMI35349.1"/>
    </source>
</evidence>
<keyword evidence="2" id="KW-1185">Reference proteome</keyword>
<proteinExistence type="predicted"/>